<feature type="region of interest" description="Disordered" evidence="3">
    <location>
        <begin position="1257"/>
        <end position="1285"/>
    </location>
</feature>
<name>A0AAD5T742_9FUNG</name>
<dbReference type="PANTHER" id="PTHR32083:SF0">
    <property type="entry name" value="CILIA AND FLAGELLA-ASSOCIATED PROTEIN 58"/>
    <property type="match status" value="1"/>
</dbReference>
<protein>
    <recommendedName>
        <fullName evidence="4">Cilia- and flagella-associated protein 58 central coiled coil domain-containing protein</fullName>
    </recommendedName>
</protein>
<feature type="coiled-coil region" evidence="2">
    <location>
        <begin position="971"/>
        <end position="998"/>
    </location>
</feature>
<feature type="domain" description="Cilia- and flagella-associated protein 58 central coiled coil" evidence="4">
    <location>
        <begin position="534"/>
        <end position="835"/>
    </location>
</feature>
<dbReference type="EMBL" id="JADGJH010000216">
    <property type="protein sequence ID" value="KAJ3133527.1"/>
    <property type="molecule type" value="Genomic_DNA"/>
</dbReference>
<accession>A0AAD5T742</accession>
<feature type="compositionally biased region" description="Acidic residues" evidence="3">
    <location>
        <begin position="70"/>
        <end position="79"/>
    </location>
</feature>
<proteinExistence type="predicted"/>
<feature type="coiled-coil region" evidence="2">
    <location>
        <begin position="433"/>
        <end position="600"/>
    </location>
</feature>
<sequence>MPPRQNTRSVSTNRQPSQISASPETQLLSSATTETDKNSSSSNSQEKPKADSIQSNRGDTKNNDVSENNYDNDEDDDENKETAAKILGSMVIQPVAVTPIDFGIYAVVEDKPIDMPLSGANFTISHAAETMFDETTNLIPINEDTFADIQNTMQILAAIRNDEAEGGHRGSSPSISEHNTLMIVKNEYEKLQKLFMQSRKNEQDLVKKCKDVTGQMMANSVKVQAALKLSQNDRNTIASLKKEVKRAWKMVENVGEKEQKSKEAVARLKVEVNKMRQISGFGDPDIDADDEESLAEGGGFNRMMALQLEQEATIANLNKEKEFLGKQNDQLQSSVTVLHHEISDMTTRLASAYQEKQVCEKDLAALKELLALKKTDEERSAQNRTTLEQSIKNLTESNSKREHDILSKNTEIKALKEIISRLESIVKDDKSRIEKDVSERDKLTSKLSKLQTEYDHQNIDVMRLKAENQDQFIDLKSWEDELNKYKEEYKAMARMKDGLMKRVKQVEDAKIEAEVDRDNLRGHNNSLTHERDTLKKQLEFDLKQIESLSRERDIAQKNFVRATGATQKQLNTAKLAEQTKRNLEQEISAYKEEAAKMRKIIYSLEKDRDRYINEASKISAELAIKDEDVKIKDVMLYDARKKIADFERKLKEQQSLYENVRADRNLYSKNLIESQEEINEIKRKIKIMSHQIEQLKEEIGNKEAALAKESVEHAKLGKDKEALSSQIDKLKQQVLEMEMTLQNQKAEENKLKHIISEADADRLKQKKEFEILVQERDILGTQLIRRNDEISLLYEKIKIQASTLNKGEVQYHERLEDIRVLKLEIKRLRREKAILQTETQNVDSFKNEIFKLQREILRERTRVKVLEEELESPMNIHRWRKLSGSDPSTYELITKIQTLQRRLISKTEEVLEKELIISQKEKLYREVKDVLQRQPGPEVLEELRVVKDAARTKMRECKALASELNMYHSQVNQFKFEIDRLTQELQDVKRKYYDQKKRDREERLRKTRMEAALSPGGVVSERMGALVGIFGDHTSSEASVKNGRLIQMPVIKSNPKATNNKYIGGGFKLTLLPAGIHPNAENADETNFKLPELHMSKNEGGSGQNEGGRMAANLPPPVKLKKLSRPKIPPPGFSLGATIKKSGTEIHSIPGSNKRRRRTFSKIGSNAAIDNGDEGEFENEYGEQKHQFSETQPEIEFSTSFTAQYDDRLANCELNAKMDVESLYMQGQEENEYFEANDNGGEEFDVHLKGESCETVEFDSDDETTRNEEPQQQNPEDDNSEEETEGNFYRVRIQELNGKLQEVHYNTEEEFLEEMNENSHGSSDNIPSLKLESFDQVVLINNKKYFKLTDGQDLPSELHKSLLLADIQQNIQVYAGKMAEKVQEIATELKSFYDFKMEAIALMEKGKLDARSSLEFVRMKRFGAKKLTQSLLTNGGMSELIRATNDYSSI</sequence>
<reference evidence="5" key="1">
    <citation type="submission" date="2020-05" db="EMBL/GenBank/DDBJ databases">
        <title>Phylogenomic resolution of chytrid fungi.</title>
        <authorList>
            <person name="Stajich J.E."/>
            <person name="Amses K."/>
            <person name="Simmons R."/>
            <person name="Seto K."/>
            <person name="Myers J."/>
            <person name="Bonds A."/>
            <person name="Quandt C.A."/>
            <person name="Barry K."/>
            <person name="Liu P."/>
            <person name="Grigoriev I."/>
            <person name="Longcore J.E."/>
            <person name="James T.Y."/>
        </authorList>
    </citation>
    <scope>NUCLEOTIDE SEQUENCE</scope>
    <source>
        <strain evidence="5">JEL0513</strain>
    </source>
</reference>
<evidence type="ECO:0000256" key="3">
    <source>
        <dbReference type="SAM" id="MobiDB-lite"/>
    </source>
</evidence>
<feature type="region of interest" description="Disordered" evidence="3">
    <location>
        <begin position="1"/>
        <end position="79"/>
    </location>
</feature>
<dbReference type="InterPro" id="IPR049270">
    <property type="entry name" value="CFAP58_CC"/>
</dbReference>
<dbReference type="Proteomes" id="UP001211907">
    <property type="component" value="Unassembled WGS sequence"/>
</dbReference>
<feature type="compositionally biased region" description="Polar residues" evidence="3">
    <location>
        <begin position="1"/>
        <end position="45"/>
    </location>
</feature>
<evidence type="ECO:0000313" key="5">
    <source>
        <dbReference type="EMBL" id="KAJ3133527.1"/>
    </source>
</evidence>
<organism evidence="5 6">
    <name type="scientific">Physocladia obscura</name>
    <dbReference type="NCBI Taxonomy" id="109957"/>
    <lineage>
        <taxon>Eukaryota</taxon>
        <taxon>Fungi</taxon>
        <taxon>Fungi incertae sedis</taxon>
        <taxon>Chytridiomycota</taxon>
        <taxon>Chytridiomycota incertae sedis</taxon>
        <taxon>Chytridiomycetes</taxon>
        <taxon>Chytridiales</taxon>
        <taxon>Chytriomycetaceae</taxon>
        <taxon>Physocladia</taxon>
    </lineage>
</organism>
<dbReference type="GO" id="GO:0005856">
    <property type="term" value="C:cytoskeleton"/>
    <property type="evidence" value="ECO:0007669"/>
    <property type="project" value="TreeGrafter"/>
</dbReference>
<comment type="caution">
    <text evidence="5">The sequence shown here is derived from an EMBL/GenBank/DDBJ whole genome shotgun (WGS) entry which is preliminary data.</text>
</comment>
<feature type="coiled-coil region" evidence="2">
    <location>
        <begin position="811"/>
        <end position="869"/>
    </location>
</feature>
<evidence type="ECO:0000259" key="4">
    <source>
        <dbReference type="Pfam" id="PF21771"/>
    </source>
</evidence>
<evidence type="ECO:0000313" key="6">
    <source>
        <dbReference type="Proteomes" id="UP001211907"/>
    </source>
</evidence>
<evidence type="ECO:0000256" key="1">
    <source>
        <dbReference type="ARBA" id="ARBA00023054"/>
    </source>
</evidence>
<gene>
    <name evidence="5" type="ORF">HK100_004357</name>
</gene>
<evidence type="ECO:0000256" key="2">
    <source>
        <dbReference type="SAM" id="Coils"/>
    </source>
</evidence>
<keyword evidence="1 2" id="KW-0175">Coiled coil</keyword>
<keyword evidence="6" id="KW-1185">Reference proteome</keyword>
<feature type="compositionally biased region" description="Acidic residues" evidence="3">
    <location>
        <begin position="1275"/>
        <end position="1285"/>
    </location>
</feature>
<dbReference type="PANTHER" id="PTHR32083">
    <property type="entry name" value="CILIA AND FLAGELLA-ASSOCIATED PROTEIN 58-RELATED"/>
    <property type="match status" value="1"/>
</dbReference>
<feature type="coiled-coil region" evidence="2">
    <location>
        <begin position="314"/>
        <end position="369"/>
    </location>
</feature>
<feature type="coiled-coil region" evidence="2">
    <location>
        <begin position="636"/>
        <end position="747"/>
    </location>
</feature>
<dbReference type="Pfam" id="PF21771">
    <property type="entry name" value="CFAP58_CC"/>
    <property type="match status" value="1"/>
</dbReference>